<organism evidence="1 2">
    <name type="scientific">Panagrolaimus sp. ES5</name>
    <dbReference type="NCBI Taxonomy" id="591445"/>
    <lineage>
        <taxon>Eukaryota</taxon>
        <taxon>Metazoa</taxon>
        <taxon>Ecdysozoa</taxon>
        <taxon>Nematoda</taxon>
        <taxon>Chromadorea</taxon>
        <taxon>Rhabditida</taxon>
        <taxon>Tylenchina</taxon>
        <taxon>Panagrolaimomorpha</taxon>
        <taxon>Panagrolaimoidea</taxon>
        <taxon>Panagrolaimidae</taxon>
        <taxon>Panagrolaimus</taxon>
    </lineage>
</organism>
<proteinExistence type="predicted"/>
<dbReference type="WBParaSite" id="ES5_v2.g266.t1">
    <property type="protein sequence ID" value="ES5_v2.g266.t1"/>
    <property type="gene ID" value="ES5_v2.g266"/>
</dbReference>
<evidence type="ECO:0000313" key="1">
    <source>
        <dbReference type="Proteomes" id="UP000887579"/>
    </source>
</evidence>
<name>A0AC34GA87_9BILA</name>
<sequence length="160" mass="17546">MLTSLFSILVLTTVIIGVDGFGYNDCAAYNLLEAQVNCGPDGYLMNYGIVYCHRFFTPAYYNQFDAAGKAFVDCTGQCLVNKATAIVNQQVSSNDIDCTEISDKAIDSHSDCYLQCGFCNVCKKNKKAFFNVLQADAFANPKLLNEAFQTVGKCGFKCLI</sequence>
<dbReference type="Proteomes" id="UP000887579">
    <property type="component" value="Unplaced"/>
</dbReference>
<evidence type="ECO:0000313" key="2">
    <source>
        <dbReference type="WBParaSite" id="ES5_v2.g266.t1"/>
    </source>
</evidence>
<reference evidence="2" key="1">
    <citation type="submission" date="2022-11" db="UniProtKB">
        <authorList>
            <consortium name="WormBaseParasite"/>
        </authorList>
    </citation>
    <scope>IDENTIFICATION</scope>
</reference>
<accession>A0AC34GA87</accession>
<protein>
    <submittedName>
        <fullName evidence="2">Uncharacterized protein</fullName>
    </submittedName>
</protein>